<name>A0A3S3BR77_9NOCA</name>
<evidence type="ECO:0000313" key="7">
    <source>
        <dbReference type="Proteomes" id="UP000286208"/>
    </source>
</evidence>
<dbReference type="PROSITE" id="PS50977">
    <property type="entry name" value="HTH_TETR_2"/>
    <property type="match status" value="1"/>
</dbReference>
<feature type="DNA-binding region" description="H-T-H motif" evidence="4">
    <location>
        <begin position="18"/>
        <end position="37"/>
    </location>
</feature>
<dbReference type="Pfam" id="PF16859">
    <property type="entry name" value="TetR_C_11"/>
    <property type="match status" value="1"/>
</dbReference>
<dbReference type="PANTHER" id="PTHR30055">
    <property type="entry name" value="HTH-TYPE TRANSCRIPTIONAL REGULATOR RUTR"/>
    <property type="match status" value="1"/>
</dbReference>
<keyword evidence="7" id="KW-1185">Reference proteome</keyword>
<dbReference type="PRINTS" id="PR00455">
    <property type="entry name" value="HTHTETR"/>
</dbReference>
<dbReference type="Gene3D" id="1.10.357.10">
    <property type="entry name" value="Tetracycline Repressor, domain 2"/>
    <property type="match status" value="1"/>
</dbReference>
<evidence type="ECO:0000313" key="6">
    <source>
        <dbReference type="EMBL" id="RVW07317.1"/>
    </source>
</evidence>
<dbReference type="Proteomes" id="UP000286208">
    <property type="component" value="Unassembled WGS sequence"/>
</dbReference>
<reference evidence="6 7" key="1">
    <citation type="submission" date="2018-11" db="EMBL/GenBank/DDBJ databases">
        <title>Rhodococcus spongicola sp. nov. and Rhodococcus xishaensis sp. nov. from marine sponges.</title>
        <authorList>
            <person name="Li L."/>
            <person name="Lin H.W."/>
        </authorList>
    </citation>
    <scope>NUCLEOTIDE SEQUENCE [LARGE SCALE GENOMIC DNA]</scope>
    <source>
        <strain evidence="6 7">CCTCC AB2014297</strain>
    </source>
</reference>
<dbReference type="Gene3D" id="1.10.10.60">
    <property type="entry name" value="Homeodomain-like"/>
    <property type="match status" value="1"/>
</dbReference>
<feature type="domain" description="HTH tetR-type" evidence="5">
    <location>
        <begin position="1"/>
        <end position="55"/>
    </location>
</feature>
<dbReference type="GO" id="GO:0003700">
    <property type="term" value="F:DNA-binding transcription factor activity"/>
    <property type="evidence" value="ECO:0007669"/>
    <property type="project" value="TreeGrafter"/>
</dbReference>
<dbReference type="SUPFAM" id="SSF46689">
    <property type="entry name" value="Homeodomain-like"/>
    <property type="match status" value="1"/>
</dbReference>
<dbReference type="InterPro" id="IPR011075">
    <property type="entry name" value="TetR_C"/>
</dbReference>
<sequence length="178" mass="19580">MLDATAALLIEAGYEALTFAAVARRADVGRPLLYQWWGSKAALVQEALFRREPLSASAIPEGAPFVETFTAMVRDMVALQLLPEYRRGMPGLIADMVADPTLQHEAERRFIAPVRARYAAVFDRAIEAGDIRPDVDGALVLDTLRGALTTLTLVRSDWSEDDFVDYLVRLVLDGITAS</sequence>
<dbReference type="AlphaFoldDB" id="A0A3S3BR77"/>
<dbReference type="InterPro" id="IPR009057">
    <property type="entry name" value="Homeodomain-like_sf"/>
</dbReference>
<dbReference type="GO" id="GO:0000976">
    <property type="term" value="F:transcription cis-regulatory region binding"/>
    <property type="evidence" value="ECO:0007669"/>
    <property type="project" value="TreeGrafter"/>
</dbReference>
<evidence type="ECO:0000256" key="2">
    <source>
        <dbReference type="ARBA" id="ARBA00023125"/>
    </source>
</evidence>
<gene>
    <name evidence="6" type="ORF">EGT67_22505</name>
</gene>
<evidence type="ECO:0000256" key="3">
    <source>
        <dbReference type="ARBA" id="ARBA00023163"/>
    </source>
</evidence>
<keyword evidence="3" id="KW-0804">Transcription</keyword>
<comment type="caution">
    <text evidence="6">The sequence shown here is derived from an EMBL/GenBank/DDBJ whole genome shotgun (WGS) entry which is preliminary data.</text>
</comment>
<keyword evidence="2 4" id="KW-0238">DNA-binding</keyword>
<dbReference type="OrthoDB" id="4716833at2"/>
<dbReference type="InterPro" id="IPR036271">
    <property type="entry name" value="Tet_transcr_reg_TetR-rel_C_sf"/>
</dbReference>
<evidence type="ECO:0000256" key="1">
    <source>
        <dbReference type="ARBA" id="ARBA00023015"/>
    </source>
</evidence>
<evidence type="ECO:0000256" key="4">
    <source>
        <dbReference type="PROSITE-ProRule" id="PRU00335"/>
    </source>
</evidence>
<dbReference type="PANTHER" id="PTHR30055:SF148">
    <property type="entry name" value="TETR-FAMILY TRANSCRIPTIONAL REGULATOR"/>
    <property type="match status" value="1"/>
</dbReference>
<dbReference type="SUPFAM" id="SSF48498">
    <property type="entry name" value="Tetracyclin repressor-like, C-terminal domain"/>
    <property type="match status" value="1"/>
</dbReference>
<dbReference type="Pfam" id="PF00440">
    <property type="entry name" value="TetR_N"/>
    <property type="match status" value="1"/>
</dbReference>
<proteinExistence type="predicted"/>
<evidence type="ECO:0000259" key="5">
    <source>
        <dbReference type="PROSITE" id="PS50977"/>
    </source>
</evidence>
<dbReference type="EMBL" id="RKLP01000013">
    <property type="protein sequence ID" value="RVW07317.1"/>
    <property type="molecule type" value="Genomic_DNA"/>
</dbReference>
<accession>A0A3S3BR77</accession>
<dbReference type="InterPro" id="IPR001647">
    <property type="entry name" value="HTH_TetR"/>
</dbReference>
<protein>
    <submittedName>
        <fullName evidence="6">TetR/AcrR family transcriptional regulator</fullName>
    </submittedName>
</protein>
<organism evidence="6 7">
    <name type="scientific">Prescottella agglutinans</name>
    <dbReference type="NCBI Taxonomy" id="1644129"/>
    <lineage>
        <taxon>Bacteria</taxon>
        <taxon>Bacillati</taxon>
        <taxon>Actinomycetota</taxon>
        <taxon>Actinomycetes</taxon>
        <taxon>Mycobacteriales</taxon>
        <taxon>Nocardiaceae</taxon>
        <taxon>Prescottella</taxon>
    </lineage>
</organism>
<dbReference type="InterPro" id="IPR050109">
    <property type="entry name" value="HTH-type_TetR-like_transc_reg"/>
</dbReference>
<keyword evidence="1" id="KW-0805">Transcription regulation</keyword>